<sequence>MSVLYDPELNSALDQNGTEDIQHIDAGAWTGIGKGVGTGLSNAATSLSRMAANVGTAQMRLSGAQMMAGGSLEGDDSTVQAGADLSSVAQPTESQLPQYKSFDPEQVGTVGTILGGLAQQLPSLAAMVVNPVAGAVMAAAQGQTEAHAEGAKLGLTGSALEDYAGVGAVSGGVGASIPGFAGFGRGAMLYGSRFVLGGLANTAVSEADRWGRAAILDNAGFHDQANQMRQADGASIATDFVLGGAFGLIGGGHRTDTPEISPVTSVHEDAATAHLLHDNYVTESAPGLATDPASEAAHVNAMDSAGDSVNAGKAVDVSDHISGENTYLVHGDIDGPTLDRQALAGDASQRMDSIASAADQQSLPVASTKEFQPGVLSDTQANPFDSIREQAEALRETHPELSDLISTHLESVEAEHTAAHQNAESFDVAAACALKYGN</sequence>
<reference evidence="2" key="1">
    <citation type="journal article" date="2019" name="Int. J. Syst. Evol. Microbiol.">
        <title>The Global Catalogue of Microorganisms (GCM) 10K type strain sequencing project: providing services to taxonomists for standard genome sequencing and annotation.</title>
        <authorList>
            <consortium name="The Broad Institute Genomics Platform"/>
            <consortium name="The Broad Institute Genome Sequencing Center for Infectious Disease"/>
            <person name="Wu L."/>
            <person name="Ma J."/>
        </authorList>
    </citation>
    <scope>NUCLEOTIDE SEQUENCE [LARGE SCALE GENOMIC DNA]</scope>
    <source>
        <strain evidence="2">CGMCC 4.1530</strain>
    </source>
</reference>
<dbReference type="RefSeq" id="WP_343878249.1">
    <property type="nucleotide sequence ID" value="NZ_BAAAFW010000095.1"/>
</dbReference>
<evidence type="ECO:0000313" key="1">
    <source>
        <dbReference type="EMBL" id="MFC6361767.1"/>
    </source>
</evidence>
<proteinExistence type="predicted"/>
<accession>A0ABW1VQ19</accession>
<comment type="caution">
    <text evidence="1">The sequence shown here is derived from an EMBL/GenBank/DDBJ whole genome shotgun (WGS) entry which is preliminary data.</text>
</comment>
<organism evidence="1 2">
    <name type="scientific">Tatumella punctata</name>
    <dbReference type="NCBI Taxonomy" id="399969"/>
    <lineage>
        <taxon>Bacteria</taxon>
        <taxon>Pseudomonadati</taxon>
        <taxon>Pseudomonadota</taxon>
        <taxon>Gammaproteobacteria</taxon>
        <taxon>Enterobacterales</taxon>
        <taxon>Erwiniaceae</taxon>
        <taxon>Tatumella</taxon>
    </lineage>
</organism>
<protein>
    <submittedName>
        <fullName evidence="1">Uncharacterized protein</fullName>
    </submittedName>
</protein>
<evidence type="ECO:0000313" key="2">
    <source>
        <dbReference type="Proteomes" id="UP001596215"/>
    </source>
</evidence>
<dbReference type="Proteomes" id="UP001596215">
    <property type="component" value="Unassembled WGS sequence"/>
</dbReference>
<name>A0ABW1VQ19_9GAMM</name>
<dbReference type="EMBL" id="JBHSUC010000005">
    <property type="protein sequence ID" value="MFC6361767.1"/>
    <property type="molecule type" value="Genomic_DNA"/>
</dbReference>
<gene>
    <name evidence="1" type="ORF">ACFP73_06565</name>
</gene>
<keyword evidence="2" id="KW-1185">Reference proteome</keyword>